<gene>
    <name evidence="1" type="ORF">KI387_006723</name>
</gene>
<comment type="caution">
    <text evidence="1">The sequence shown here is derived from an EMBL/GenBank/DDBJ whole genome shotgun (WGS) entry which is preliminary data.</text>
</comment>
<dbReference type="Proteomes" id="UP000824469">
    <property type="component" value="Unassembled WGS sequence"/>
</dbReference>
<accession>A0AA38GR05</accession>
<keyword evidence="2" id="KW-1185">Reference proteome</keyword>
<evidence type="ECO:0000313" key="2">
    <source>
        <dbReference type="Proteomes" id="UP000824469"/>
    </source>
</evidence>
<reference evidence="1 2" key="1">
    <citation type="journal article" date="2021" name="Nat. Plants">
        <title>The Taxus genome provides insights into paclitaxel biosynthesis.</title>
        <authorList>
            <person name="Xiong X."/>
            <person name="Gou J."/>
            <person name="Liao Q."/>
            <person name="Li Y."/>
            <person name="Zhou Q."/>
            <person name="Bi G."/>
            <person name="Li C."/>
            <person name="Du R."/>
            <person name="Wang X."/>
            <person name="Sun T."/>
            <person name="Guo L."/>
            <person name="Liang H."/>
            <person name="Lu P."/>
            <person name="Wu Y."/>
            <person name="Zhang Z."/>
            <person name="Ro D.K."/>
            <person name="Shang Y."/>
            <person name="Huang S."/>
            <person name="Yan J."/>
        </authorList>
    </citation>
    <scope>NUCLEOTIDE SEQUENCE [LARGE SCALE GENOMIC DNA]</scope>
    <source>
        <strain evidence="1">Ta-2019</strain>
    </source>
</reference>
<protein>
    <submittedName>
        <fullName evidence="1">Uncharacterized protein</fullName>
    </submittedName>
</protein>
<dbReference type="AlphaFoldDB" id="A0AA38GR05"/>
<sequence>GRLFIIGFGGLHVKTSHEAKEVVINRDKTFNSIDEEDVLVGKHIMNGLRQRDGSNDQLVNNNLSFYYSLGDDVE</sequence>
<proteinExistence type="predicted"/>
<evidence type="ECO:0000313" key="1">
    <source>
        <dbReference type="EMBL" id="KAH9326545.1"/>
    </source>
</evidence>
<name>A0AA38GR05_TAXCH</name>
<organism evidence="1 2">
    <name type="scientific">Taxus chinensis</name>
    <name type="common">Chinese yew</name>
    <name type="synonym">Taxus wallichiana var. chinensis</name>
    <dbReference type="NCBI Taxonomy" id="29808"/>
    <lineage>
        <taxon>Eukaryota</taxon>
        <taxon>Viridiplantae</taxon>
        <taxon>Streptophyta</taxon>
        <taxon>Embryophyta</taxon>
        <taxon>Tracheophyta</taxon>
        <taxon>Spermatophyta</taxon>
        <taxon>Pinopsida</taxon>
        <taxon>Pinidae</taxon>
        <taxon>Conifers II</taxon>
        <taxon>Cupressales</taxon>
        <taxon>Taxaceae</taxon>
        <taxon>Taxus</taxon>
    </lineage>
</organism>
<feature type="non-terminal residue" evidence="1">
    <location>
        <position position="1"/>
    </location>
</feature>
<feature type="non-terminal residue" evidence="1">
    <location>
        <position position="74"/>
    </location>
</feature>
<dbReference type="EMBL" id="JAHRHJ020000002">
    <property type="protein sequence ID" value="KAH9326545.1"/>
    <property type="molecule type" value="Genomic_DNA"/>
</dbReference>